<feature type="transmembrane region" description="Helical" evidence="1">
    <location>
        <begin position="37"/>
        <end position="58"/>
    </location>
</feature>
<name>J0GZ21_RHILT</name>
<accession>J0GZ21</accession>
<keyword evidence="1" id="KW-1133">Transmembrane helix</keyword>
<dbReference type="AlphaFoldDB" id="J0GZ21"/>
<protein>
    <submittedName>
        <fullName evidence="2">Uncharacterized protein</fullName>
    </submittedName>
</protein>
<proteinExistence type="predicted"/>
<reference evidence="2 3" key="1">
    <citation type="submission" date="2012-02" db="EMBL/GenBank/DDBJ databases">
        <title>Improved High-Quality Draft Sequence of Rhizobium leguminosarum bv. trifolii WSM597.</title>
        <authorList>
            <consortium name="US DOE Joint Genome Institute"/>
            <person name="Lucas S."/>
            <person name="Han J."/>
            <person name="Lapidus A."/>
            <person name="Cheng J.-F."/>
            <person name="Goodwin L."/>
            <person name="Pitluck S."/>
            <person name="Peters L."/>
            <person name="Ovchinnikova G."/>
            <person name="Held B."/>
            <person name="Detter J.C."/>
            <person name="Han C."/>
            <person name="Tapia R."/>
            <person name="Land M."/>
            <person name="Hauser L."/>
            <person name="Kyrpides N."/>
            <person name="Ivanova N."/>
            <person name="Pagani I."/>
            <person name="Brau L."/>
            <person name="Yates R."/>
            <person name="O'Hara G."/>
            <person name="Rui T."/>
            <person name="Howieson J."/>
            <person name="Reeve W."/>
            <person name="Woyke T."/>
        </authorList>
    </citation>
    <scope>NUCLEOTIDE SEQUENCE [LARGE SCALE GENOMIC DNA]</scope>
    <source>
        <strain evidence="2 3">WSM597</strain>
    </source>
</reference>
<evidence type="ECO:0000313" key="3">
    <source>
        <dbReference type="Proteomes" id="UP000005092"/>
    </source>
</evidence>
<keyword evidence="1" id="KW-0812">Transmembrane</keyword>
<sequence>MALMVCRDCQGKVSSSAMACVHCGNVLRIQKPGFLGVVVRVLYFLFTVVLVIVTFGALRYAQPLDIRALMIPVVSFGIWFAVSISLAVLLYVTRLGRVVRVDGATEGDPTVAGSGWSTQARKEVTF</sequence>
<dbReference type="Proteomes" id="UP000005092">
    <property type="component" value="Unassembled WGS sequence"/>
</dbReference>
<feature type="transmembrane region" description="Helical" evidence="1">
    <location>
        <begin position="70"/>
        <end position="92"/>
    </location>
</feature>
<keyword evidence="1" id="KW-0472">Membrane</keyword>
<dbReference type="OrthoDB" id="8685152at2"/>
<dbReference type="RefSeq" id="WP_003586866.1">
    <property type="nucleotide sequence ID" value="NZ_JH719381.1"/>
</dbReference>
<dbReference type="HOGENOM" id="CLU_1979776_0_0_5"/>
<organism evidence="2 3">
    <name type="scientific">Rhizobium leguminosarum bv. trifolii WSM597</name>
    <dbReference type="NCBI Taxonomy" id="754764"/>
    <lineage>
        <taxon>Bacteria</taxon>
        <taxon>Pseudomonadati</taxon>
        <taxon>Pseudomonadota</taxon>
        <taxon>Alphaproteobacteria</taxon>
        <taxon>Hyphomicrobiales</taxon>
        <taxon>Rhizobiaceae</taxon>
        <taxon>Rhizobium/Agrobacterium group</taxon>
        <taxon>Rhizobium</taxon>
    </lineage>
</organism>
<gene>
    <name evidence="2" type="ORF">Rleg9DRAFT_1760</name>
</gene>
<evidence type="ECO:0000256" key="1">
    <source>
        <dbReference type="SAM" id="Phobius"/>
    </source>
</evidence>
<evidence type="ECO:0000313" key="2">
    <source>
        <dbReference type="EMBL" id="EJB02945.1"/>
    </source>
</evidence>
<dbReference type="EMBL" id="JH719381">
    <property type="protein sequence ID" value="EJB02945.1"/>
    <property type="molecule type" value="Genomic_DNA"/>
</dbReference>